<evidence type="ECO:0000256" key="2">
    <source>
        <dbReference type="SAM" id="SignalP"/>
    </source>
</evidence>
<feature type="compositionally biased region" description="Low complexity" evidence="1">
    <location>
        <begin position="38"/>
        <end position="55"/>
    </location>
</feature>
<feature type="chain" id="PRO_5038674962" description="DUF3558 domain-containing protein" evidence="2">
    <location>
        <begin position="21"/>
        <end position="203"/>
    </location>
</feature>
<gene>
    <name evidence="3" type="ORF">RR49_00849</name>
</gene>
<evidence type="ECO:0000256" key="1">
    <source>
        <dbReference type="SAM" id="MobiDB-lite"/>
    </source>
</evidence>
<reference evidence="3 4" key="1">
    <citation type="submission" date="2015-02" db="EMBL/GenBank/DDBJ databases">
        <title>Draft genome sequences of ten Microbacterium spp. with emphasis on heavy metal contaminated environments.</title>
        <authorList>
            <person name="Corretto E."/>
        </authorList>
    </citation>
    <scope>NUCLEOTIDE SEQUENCE [LARGE SCALE GENOMIC DNA]</scope>
    <source>
        <strain evidence="3 4">DSM 18659</strain>
    </source>
</reference>
<evidence type="ECO:0000313" key="4">
    <source>
        <dbReference type="Proteomes" id="UP000033451"/>
    </source>
</evidence>
<protein>
    <recommendedName>
        <fullName evidence="5">DUF3558 domain-containing protein</fullName>
    </recommendedName>
</protein>
<sequence>MPARRLPAVALLLAAGLALAGCGSYTAPPRAVTPSPEGSSATPTAGATPTPAASALVTPSPEPSATPIAIPTDCRSLLTADVLTQLGKTPLNDPAVGGGVQADGSLVCNWRDPKSDTTGISTRISKLSQSDAATLFATLQVDQKFDCYPENGGSRCGKTWKDATYPVMDGRTVFWKDGVLLDTLWSNLAPTGYTAAIVAHLWG</sequence>
<dbReference type="OrthoDB" id="5123394at2"/>
<organism evidence="3 4">
    <name type="scientific">Microbacterium ginsengisoli</name>
    <dbReference type="NCBI Taxonomy" id="400772"/>
    <lineage>
        <taxon>Bacteria</taxon>
        <taxon>Bacillati</taxon>
        <taxon>Actinomycetota</taxon>
        <taxon>Actinomycetes</taxon>
        <taxon>Micrococcales</taxon>
        <taxon>Microbacteriaceae</taxon>
        <taxon>Microbacterium</taxon>
    </lineage>
</organism>
<keyword evidence="2" id="KW-0732">Signal</keyword>
<keyword evidence="4" id="KW-1185">Reference proteome</keyword>
<feature type="signal peptide" evidence="2">
    <location>
        <begin position="1"/>
        <end position="20"/>
    </location>
</feature>
<feature type="region of interest" description="Disordered" evidence="1">
    <location>
        <begin position="29"/>
        <end position="65"/>
    </location>
</feature>
<dbReference type="RefSeq" id="WP_048809285.1">
    <property type="nucleotide sequence ID" value="NZ_JYIY01000064.1"/>
</dbReference>
<accession>A0A0F0LZ32</accession>
<dbReference type="PROSITE" id="PS51257">
    <property type="entry name" value="PROKAR_LIPOPROTEIN"/>
    <property type="match status" value="1"/>
</dbReference>
<proteinExistence type="predicted"/>
<dbReference type="STRING" id="400772.RR49_00849"/>
<evidence type="ECO:0008006" key="5">
    <source>
        <dbReference type="Google" id="ProtNLM"/>
    </source>
</evidence>
<dbReference type="EMBL" id="JYIY01000064">
    <property type="protein sequence ID" value="KJL38218.1"/>
    <property type="molecule type" value="Genomic_DNA"/>
</dbReference>
<dbReference type="Proteomes" id="UP000033451">
    <property type="component" value="Unassembled WGS sequence"/>
</dbReference>
<name>A0A0F0LZ32_9MICO</name>
<dbReference type="AlphaFoldDB" id="A0A0F0LZ32"/>
<evidence type="ECO:0000313" key="3">
    <source>
        <dbReference type="EMBL" id="KJL38218.1"/>
    </source>
</evidence>
<dbReference type="PATRIC" id="fig|400772.4.peg.878"/>
<comment type="caution">
    <text evidence="3">The sequence shown here is derived from an EMBL/GenBank/DDBJ whole genome shotgun (WGS) entry which is preliminary data.</text>
</comment>